<dbReference type="OMA" id="RNIAHYR"/>
<dbReference type="GeneTree" id="ENSGT00390000007394"/>
<name>F6VPN3_CIOIN</name>
<reference evidence="2" key="2">
    <citation type="submission" date="2025-08" db="UniProtKB">
        <authorList>
            <consortium name="Ensembl"/>
        </authorList>
    </citation>
    <scope>IDENTIFICATION</scope>
</reference>
<keyword evidence="3" id="KW-1185">Reference proteome</keyword>
<dbReference type="InParanoid" id="F6VPN3"/>
<feature type="region of interest" description="Disordered" evidence="1">
    <location>
        <begin position="52"/>
        <end position="80"/>
    </location>
</feature>
<gene>
    <name evidence="2" type="primary">LOC100182065</name>
</gene>
<evidence type="ECO:0000256" key="1">
    <source>
        <dbReference type="SAM" id="MobiDB-lite"/>
    </source>
</evidence>
<feature type="region of interest" description="Disordered" evidence="1">
    <location>
        <begin position="177"/>
        <end position="201"/>
    </location>
</feature>
<dbReference type="HOGENOM" id="CLU_1049545_0_0_1"/>
<reference evidence="2" key="3">
    <citation type="submission" date="2025-09" db="UniProtKB">
        <authorList>
            <consortium name="Ensembl"/>
        </authorList>
    </citation>
    <scope>IDENTIFICATION</scope>
</reference>
<dbReference type="AlphaFoldDB" id="F6VPN3"/>
<sequence>MGEVKVRYSNFGDVTDDVNSDVDDGEGNPLSRELGLNTMTSRNIAHYRLMRPRRLNEAKNSAESAKQDSTKRKRRHRLSSEERRCVALLQSRIFEIVDGIKSERSSLSGQRPVTVGAKSERKKDPKDKVVRPKTHHGLLRHNSGTREREKLSSNESLLLKNVLSEVLKRKLRDELCSRKGERSATPPSRHEHTSQSSQVTGDTTKCLEIIKKRIKEKINNMSSDVISENVSSSGDVIRDVTKPGNEKEERPRVMLFSVAGSSRGSTAEWVMKQQFDEYRN</sequence>
<proteinExistence type="predicted"/>
<reference evidence="3" key="1">
    <citation type="journal article" date="2002" name="Science">
        <title>The draft genome of Ciona intestinalis: insights into chordate and vertebrate origins.</title>
        <authorList>
            <person name="Dehal P."/>
            <person name="Satou Y."/>
            <person name="Campbell R.K."/>
            <person name="Chapman J."/>
            <person name="Degnan B."/>
            <person name="De Tomaso A."/>
            <person name="Davidson B."/>
            <person name="Di Gregorio A."/>
            <person name="Gelpke M."/>
            <person name="Goodstein D.M."/>
            <person name="Harafuji N."/>
            <person name="Hastings K.E."/>
            <person name="Ho I."/>
            <person name="Hotta K."/>
            <person name="Huang W."/>
            <person name="Kawashima T."/>
            <person name="Lemaire P."/>
            <person name="Martinez D."/>
            <person name="Meinertzhagen I.A."/>
            <person name="Necula S."/>
            <person name="Nonaka M."/>
            <person name="Putnam N."/>
            <person name="Rash S."/>
            <person name="Saiga H."/>
            <person name="Satake M."/>
            <person name="Terry A."/>
            <person name="Yamada L."/>
            <person name="Wang H.G."/>
            <person name="Awazu S."/>
            <person name="Azumi K."/>
            <person name="Boore J."/>
            <person name="Branno M."/>
            <person name="Chin-Bow S."/>
            <person name="DeSantis R."/>
            <person name="Doyle S."/>
            <person name="Francino P."/>
            <person name="Keys D.N."/>
            <person name="Haga S."/>
            <person name="Hayashi H."/>
            <person name="Hino K."/>
            <person name="Imai K.S."/>
            <person name="Inaba K."/>
            <person name="Kano S."/>
            <person name="Kobayashi K."/>
            <person name="Kobayashi M."/>
            <person name="Lee B.I."/>
            <person name="Makabe K.W."/>
            <person name="Manohar C."/>
            <person name="Matassi G."/>
            <person name="Medina M."/>
            <person name="Mochizuki Y."/>
            <person name="Mount S."/>
            <person name="Morishita T."/>
            <person name="Miura S."/>
            <person name="Nakayama A."/>
            <person name="Nishizaka S."/>
            <person name="Nomoto H."/>
            <person name="Ohta F."/>
            <person name="Oishi K."/>
            <person name="Rigoutsos I."/>
            <person name="Sano M."/>
            <person name="Sasaki A."/>
            <person name="Sasakura Y."/>
            <person name="Shoguchi E."/>
            <person name="Shin-i T."/>
            <person name="Spagnuolo A."/>
            <person name="Stainier D."/>
            <person name="Suzuki M.M."/>
            <person name="Tassy O."/>
            <person name="Takatori N."/>
            <person name="Tokuoka M."/>
            <person name="Yagi K."/>
            <person name="Yoshizaki F."/>
            <person name="Wada S."/>
            <person name="Zhang C."/>
            <person name="Hyatt P.D."/>
            <person name="Larimer F."/>
            <person name="Detter C."/>
            <person name="Doggett N."/>
            <person name="Glavina T."/>
            <person name="Hawkins T."/>
            <person name="Richardson P."/>
            <person name="Lucas S."/>
            <person name="Kohara Y."/>
            <person name="Levine M."/>
            <person name="Satoh N."/>
            <person name="Rokhsar D.S."/>
        </authorList>
    </citation>
    <scope>NUCLEOTIDE SEQUENCE [LARGE SCALE GENOMIC DNA]</scope>
</reference>
<evidence type="ECO:0000313" key="2">
    <source>
        <dbReference type="Ensembl" id="ENSCINP00000000951.3"/>
    </source>
</evidence>
<accession>F6VPN3</accession>
<dbReference type="Proteomes" id="UP000008144">
    <property type="component" value="Unassembled WGS sequence"/>
</dbReference>
<feature type="compositionally biased region" description="Basic and acidic residues" evidence="1">
    <location>
        <begin position="118"/>
        <end position="130"/>
    </location>
</feature>
<feature type="compositionally biased region" description="Basic and acidic residues" evidence="1">
    <location>
        <begin position="177"/>
        <end position="193"/>
    </location>
</feature>
<dbReference type="GeneID" id="100182065"/>
<dbReference type="RefSeq" id="XP_002131029.1">
    <property type="nucleotide sequence ID" value="XM_002130993.4"/>
</dbReference>
<feature type="region of interest" description="Disordered" evidence="1">
    <location>
        <begin position="105"/>
        <end position="153"/>
    </location>
</feature>
<organism evidence="2 3">
    <name type="scientific">Ciona intestinalis</name>
    <name type="common">Transparent sea squirt</name>
    <name type="synonym">Ascidia intestinalis</name>
    <dbReference type="NCBI Taxonomy" id="7719"/>
    <lineage>
        <taxon>Eukaryota</taxon>
        <taxon>Metazoa</taxon>
        <taxon>Chordata</taxon>
        <taxon>Tunicata</taxon>
        <taxon>Ascidiacea</taxon>
        <taxon>Phlebobranchia</taxon>
        <taxon>Cionidae</taxon>
        <taxon>Ciona</taxon>
    </lineage>
</organism>
<accession>A0A1W2WNR7</accession>
<dbReference type="KEGG" id="cin:100182065"/>
<protein>
    <submittedName>
        <fullName evidence="2">Uncharacterized LOC100182065</fullName>
    </submittedName>
</protein>
<evidence type="ECO:0000313" key="3">
    <source>
        <dbReference type="Proteomes" id="UP000008144"/>
    </source>
</evidence>
<dbReference type="Ensembl" id="ENSCINT00000000951.3">
    <property type="protein sequence ID" value="ENSCINP00000000951.3"/>
    <property type="gene ID" value="ENSCING00000000518.3"/>
</dbReference>